<name>A0A5R9DVD5_9ACTN</name>
<protein>
    <submittedName>
        <fullName evidence="1">Uncharacterized protein</fullName>
    </submittedName>
</protein>
<dbReference type="AlphaFoldDB" id="A0A5R9DVD5"/>
<dbReference type="RefSeq" id="WP_138058546.1">
    <property type="nucleotide sequence ID" value="NZ_VAWE01000006.1"/>
</dbReference>
<dbReference type="OrthoDB" id="4288720at2"/>
<sequence length="71" mass="7738">MTATETTGAARRAPRVGDEVTDGRTRAIVTDIRAGVIWLRAPYGCGEWPADDPKRLKVSRTRAQRIEAGDA</sequence>
<dbReference type="EMBL" id="VAWE01000006">
    <property type="protein sequence ID" value="TLQ38633.1"/>
    <property type="molecule type" value="Genomic_DNA"/>
</dbReference>
<accession>A0A5R9DVD5</accession>
<proteinExistence type="predicted"/>
<keyword evidence="2" id="KW-1185">Reference proteome</keyword>
<comment type="caution">
    <text evidence="1">The sequence shown here is derived from an EMBL/GenBank/DDBJ whole genome shotgun (WGS) entry which is preliminary data.</text>
</comment>
<reference evidence="1 2" key="1">
    <citation type="submission" date="2019-05" db="EMBL/GenBank/DDBJ databases">
        <title>Streptomyces marianii sp. nov., a novel marine actinomycete from southern coast of India.</title>
        <authorList>
            <person name="Iniyan A.M."/>
            <person name="Wink J."/>
            <person name="Ramprasad E."/>
            <person name="Ramana C.V."/>
            <person name="Bunk B."/>
            <person name="Sproer C."/>
            <person name="Joseph F.-J.R.S."/>
            <person name="Vincent S.G.P."/>
        </authorList>
    </citation>
    <scope>NUCLEOTIDE SEQUENCE [LARGE SCALE GENOMIC DNA]</scope>
    <source>
        <strain evidence="1 2">ICN19</strain>
    </source>
</reference>
<evidence type="ECO:0000313" key="2">
    <source>
        <dbReference type="Proteomes" id="UP000305921"/>
    </source>
</evidence>
<gene>
    <name evidence="1" type="ORF">FEF34_40870</name>
</gene>
<evidence type="ECO:0000313" key="1">
    <source>
        <dbReference type="EMBL" id="TLQ38633.1"/>
    </source>
</evidence>
<dbReference type="Proteomes" id="UP000305921">
    <property type="component" value="Unassembled WGS sequence"/>
</dbReference>
<organism evidence="1 2">
    <name type="scientific">Streptomyces marianii</name>
    <dbReference type="NCBI Taxonomy" id="1817406"/>
    <lineage>
        <taxon>Bacteria</taxon>
        <taxon>Bacillati</taxon>
        <taxon>Actinomycetota</taxon>
        <taxon>Actinomycetes</taxon>
        <taxon>Kitasatosporales</taxon>
        <taxon>Streptomycetaceae</taxon>
        <taxon>Streptomyces</taxon>
    </lineage>
</organism>